<proteinExistence type="predicted"/>
<comment type="caution">
    <text evidence="2">The sequence shown here is derived from an EMBL/GenBank/DDBJ whole genome shotgun (WGS) entry which is preliminary data.</text>
</comment>
<accession>A0ABR0KAZ5</accession>
<feature type="region of interest" description="Disordered" evidence="1">
    <location>
        <begin position="1"/>
        <end position="48"/>
    </location>
</feature>
<evidence type="ECO:0008006" key="4">
    <source>
        <dbReference type="Google" id="ProtNLM"/>
    </source>
</evidence>
<protein>
    <recommendedName>
        <fullName evidence="4">Pentatricopeptide repeat domain-containing protein</fullName>
    </recommendedName>
</protein>
<name>A0ABR0KAZ5_9EURO</name>
<organism evidence="2 3">
    <name type="scientific">Lithohypha guttulata</name>
    <dbReference type="NCBI Taxonomy" id="1690604"/>
    <lineage>
        <taxon>Eukaryota</taxon>
        <taxon>Fungi</taxon>
        <taxon>Dikarya</taxon>
        <taxon>Ascomycota</taxon>
        <taxon>Pezizomycotina</taxon>
        <taxon>Eurotiomycetes</taxon>
        <taxon>Chaetothyriomycetidae</taxon>
        <taxon>Chaetothyriales</taxon>
        <taxon>Trichomeriaceae</taxon>
        <taxon>Lithohypha</taxon>
    </lineage>
</organism>
<evidence type="ECO:0000313" key="3">
    <source>
        <dbReference type="Proteomes" id="UP001345013"/>
    </source>
</evidence>
<feature type="compositionally biased region" description="Low complexity" evidence="1">
    <location>
        <begin position="30"/>
        <end position="41"/>
    </location>
</feature>
<reference evidence="2 3" key="1">
    <citation type="submission" date="2023-08" db="EMBL/GenBank/DDBJ databases">
        <title>Black Yeasts Isolated from many extreme environments.</title>
        <authorList>
            <person name="Coleine C."/>
            <person name="Stajich J.E."/>
            <person name="Selbmann L."/>
        </authorList>
    </citation>
    <scope>NUCLEOTIDE SEQUENCE [LARGE SCALE GENOMIC DNA]</scope>
    <source>
        <strain evidence="2 3">CCFEE 5885</strain>
    </source>
</reference>
<evidence type="ECO:0000256" key="1">
    <source>
        <dbReference type="SAM" id="MobiDB-lite"/>
    </source>
</evidence>
<feature type="compositionally biased region" description="Polar residues" evidence="1">
    <location>
        <begin position="13"/>
        <end position="22"/>
    </location>
</feature>
<sequence>MKEKESRRYLSPSPASRAQSRVENSKRSLKASAKTSAKPAARGPDEETVLTRHGLLTGFNLHQGPRKRHVTTRISFRKAGSEVDQKVAHYLQDVDAEAHFLQFSTLIADDREPQVTSNLSRHELSPSKVRRLCGSSGPNMWIDHDGNGCIVRVRPGGGRSRCQVELEGTERARDITLQYLKGSEAYVTPKAEMEWMKCASTFSPYSDIRDLPHPPRWTVRTFRLYVDALASPHDYRSAMRYNNLLLTMRAKGARPDSTTFSLILRYAEDPGLRSRILSVVEHAHLTKDQRPNPSITHATIKQEVDHYLRGRHGFILLNERMTKTFGANWLTTRNVERLLRACRIRKANTVSASDVLAIVQKAVNCNVSLDVRCMTELFHIAKKAGNLEDALEILKSRPMQQIQGLSQDLLESFFLVAWQKRHFNLCRLIWFHAATQGRITREMQILVQRSLKRNVRAGHRPGRRAWLLLAGKIIVNANLKPEQARAMFPRLAQHDIKSSAVEWLLQWTADSGARHEQMQLSHLLLEQDLHAWRFNEPLRHHDFLLLLDKAMVLDNEWRTTDVVGTIPPVDLLCRSLELPIRRRPEPIIIPSTNSHSQERRQDFAVNDHKLSYDTFVPLNTEDKVDIVDHLATHVHRPADLTPSAVDDITEGDLQVNQPAAASNH</sequence>
<keyword evidence="3" id="KW-1185">Reference proteome</keyword>
<gene>
    <name evidence="2" type="ORF">LTR24_005125</name>
</gene>
<dbReference type="EMBL" id="JAVRRG010000056">
    <property type="protein sequence ID" value="KAK5092546.1"/>
    <property type="molecule type" value="Genomic_DNA"/>
</dbReference>
<evidence type="ECO:0000313" key="2">
    <source>
        <dbReference type="EMBL" id="KAK5092546.1"/>
    </source>
</evidence>
<dbReference type="Proteomes" id="UP001345013">
    <property type="component" value="Unassembled WGS sequence"/>
</dbReference>